<dbReference type="STRING" id="313367.JSE7799_01769"/>
<sequence length="81" mass="8877">MAERHRSKDGSRDSDKYIKDMPDTPKQQGREGGDIARDIGTEDSLLRATKQGARGVTRVTKSKEEEDPSENHGGPHGGKTD</sequence>
<dbReference type="Proteomes" id="UP000049455">
    <property type="component" value="Unassembled WGS sequence"/>
</dbReference>
<dbReference type="OrthoDB" id="7868955at2"/>
<name>A0A0M7B8K7_9RHOB</name>
<keyword evidence="3" id="KW-1185">Reference proteome</keyword>
<protein>
    <submittedName>
        <fullName evidence="2">Uncharacterized protein</fullName>
    </submittedName>
</protein>
<feature type="compositionally biased region" description="Basic and acidic residues" evidence="1">
    <location>
        <begin position="1"/>
        <end position="40"/>
    </location>
</feature>
<organism evidence="2 3">
    <name type="scientific">Jannaschia seosinensis</name>
    <dbReference type="NCBI Taxonomy" id="313367"/>
    <lineage>
        <taxon>Bacteria</taxon>
        <taxon>Pseudomonadati</taxon>
        <taxon>Pseudomonadota</taxon>
        <taxon>Alphaproteobacteria</taxon>
        <taxon>Rhodobacterales</taxon>
        <taxon>Roseobacteraceae</taxon>
        <taxon>Jannaschia</taxon>
    </lineage>
</organism>
<gene>
    <name evidence="2" type="ORF">JSE7799_01769</name>
</gene>
<feature type="region of interest" description="Disordered" evidence="1">
    <location>
        <begin position="1"/>
        <end position="81"/>
    </location>
</feature>
<dbReference type="RefSeq" id="WP_055663294.1">
    <property type="nucleotide sequence ID" value="NZ_CYPR01000109.1"/>
</dbReference>
<evidence type="ECO:0000313" key="2">
    <source>
        <dbReference type="EMBL" id="CUH39050.1"/>
    </source>
</evidence>
<evidence type="ECO:0000313" key="3">
    <source>
        <dbReference type="Proteomes" id="UP000049455"/>
    </source>
</evidence>
<reference evidence="2 3" key="1">
    <citation type="submission" date="2015-09" db="EMBL/GenBank/DDBJ databases">
        <authorList>
            <person name="Jackson K.R."/>
            <person name="Lunt B.L."/>
            <person name="Fisher J.N.B."/>
            <person name="Gardner A.V."/>
            <person name="Bailey M.E."/>
            <person name="Deus L.M."/>
            <person name="Earl A.S."/>
            <person name="Gibby P.D."/>
            <person name="Hartmann K.A."/>
            <person name="Liu J.E."/>
            <person name="Manci A.M."/>
            <person name="Nielsen D.A."/>
            <person name="Solomon M.B."/>
            <person name="Breakwell D.P."/>
            <person name="Burnett S.H."/>
            <person name="Grose J.H."/>
        </authorList>
    </citation>
    <scope>NUCLEOTIDE SEQUENCE [LARGE SCALE GENOMIC DNA]</scope>
    <source>
        <strain evidence="2 3">CECT 7799</strain>
    </source>
</reference>
<evidence type="ECO:0000256" key="1">
    <source>
        <dbReference type="SAM" id="MobiDB-lite"/>
    </source>
</evidence>
<dbReference type="EMBL" id="CYPR01000109">
    <property type="protein sequence ID" value="CUH39050.1"/>
    <property type="molecule type" value="Genomic_DNA"/>
</dbReference>
<dbReference type="AlphaFoldDB" id="A0A0M7B8K7"/>
<proteinExistence type="predicted"/>
<accession>A0A0M7B8K7</accession>